<dbReference type="AlphaFoldDB" id="L5JPZ1"/>
<proteinExistence type="predicted"/>
<keyword evidence="1" id="KW-0808">Transferase</keyword>
<accession>L5JPZ1</accession>
<sequence length="71" mass="8322">FFSHINRRTQFENPVLEAKRKLQQHNMPHTELGTKPLQAPGFRGFAQNQLGLLEQEECIQKRLDDLGFLFI</sequence>
<dbReference type="EMBL" id="KB031154">
    <property type="protein sequence ID" value="ELK01007.1"/>
    <property type="molecule type" value="Genomic_DNA"/>
</dbReference>
<protein>
    <submittedName>
        <fullName evidence="1">Membrane-associated guanylate kinase, WW and PDZ domain-containing protein 2</fullName>
    </submittedName>
</protein>
<gene>
    <name evidence="1" type="ORF">PAL_GLEAN10013667</name>
</gene>
<evidence type="ECO:0000313" key="1">
    <source>
        <dbReference type="EMBL" id="ELK01007.1"/>
    </source>
</evidence>
<name>L5JPZ1_PTEAL</name>
<organism evidence="1 2">
    <name type="scientific">Pteropus alecto</name>
    <name type="common">Black flying fox</name>
    <dbReference type="NCBI Taxonomy" id="9402"/>
    <lineage>
        <taxon>Eukaryota</taxon>
        <taxon>Metazoa</taxon>
        <taxon>Chordata</taxon>
        <taxon>Craniata</taxon>
        <taxon>Vertebrata</taxon>
        <taxon>Euteleostomi</taxon>
        <taxon>Mammalia</taxon>
        <taxon>Eutheria</taxon>
        <taxon>Laurasiatheria</taxon>
        <taxon>Chiroptera</taxon>
        <taxon>Yinpterochiroptera</taxon>
        <taxon>Pteropodoidea</taxon>
        <taxon>Pteropodidae</taxon>
        <taxon>Pteropodinae</taxon>
        <taxon>Pteropus</taxon>
    </lineage>
</organism>
<reference evidence="2" key="1">
    <citation type="journal article" date="2013" name="Science">
        <title>Comparative analysis of bat genomes provides insight into the evolution of flight and immunity.</title>
        <authorList>
            <person name="Zhang G."/>
            <person name="Cowled C."/>
            <person name="Shi Z."/>
            <person name="Huang Z."/>
            <person name="Bishop-Lilly K.A."/>
            <person name="Fang X."/>
            <person name="Wynne J.W."/>
            <person name="Xiong Z."/>
            <person name="Baker M.L."/>
            <person name="Zhao W."/>
            <person name="Tachedjian M."/>
            <person name="Zhu Y."/>
            <person name="Zhou P."/>
            <person name="Jiang X."/>
            <person name="Ng J."/>
            <person name="Yang L."/>
            <person name="Wu L."/>
            <person name="Xiao J."/>
            <person name="Feng Y."/>
            <person name="Chen Y."/>
            <person name="Sun X."/>
            <person name="Zhang Y."/>
            <person name="Marsh G.A."/>
            <person name="Crameri G."/>
            <person name="Broder C.C."/>
            <person name="Frey K.G."/>
            <person name="Wang L.F."/>
            <person name="Wang J."/>
        </authorList>
    </citation>
    <scope>NUCLEOTIDE SEQUENCE [LARGE SCALE GENOMIC DNA]</scope>
</reference>
<keyword evidence="1" id="KW-0418">Kinase</keyword>
<dbReference type="GO" id="GO:0016301">
    <property type="term" value="F:kinase activity"/>
    <property type="evidence" value="ECO:0007669"/>
    <property type="project" value="UniProtKB-KW"/>
</dbReference>
<feature type="non-terminal residue" evidence="1">
    <location>
        <position position="1"/>
    </location>
</feature>
<dbReference type="STRING" id="9402.L5JPZ1"/>
<evidence type="ECO:0000313" key="2">
    <source>
        <dbReference type="Proteomes" id="UP000010552"/>
    </source>
</evidence>
<keyword evidence="2" id="KW-1185">Reference proteome</keyword>
<dbReference type="InParanoid" id="L5JPZ1"/>
<dbReference type="Proteomes" id="UP000010552">
    <property type="component" value="Unassembled WGS sequence"/>
</dbReference>